<dbReference type="PANTHER" id="PTHR34387:SF1">
    <property type="entry name" value="PERIPLASMIC IMMUNOGENIC PROTEIN"/>
    <property type="match status" value="1"/>
</dbReference>
<dbReference type="PROSITE" id="PS51257">
    <property type="entry name" value="PROKAR_LIPOPROTEIN"/>
    <property type="match status" value="1"/>
</dbReference>
<dbReference type="STRING" id="52.CMC5_037990"/>
<evidence type="ECO:0000313" key="3">
    <source>
        <dbReference type="EMBL" id="AKT39650.1"/>
    </source>
</evidence>
<name>A0A0K1EFL2_CHOCO</name>
<gene>
    <name evidence="3" type="ORF">CMC5_037990</name>
</gene>
<feature type="chain" id="PRO_5005459374" description="Outer membrane protein" evidence="2">
    <location>
        <begin position="35"/>
        <end position="299"/>
    </location>
</feature>
<keyword evidence="4" id="KW-1185">Reference proteome</keyword>
<dbReference type="InterPro" id="IPR052022">
    <property type="entry name" value="26kDa_periplasmic_antigen"/>
</dbReference>
<accession>A0A0K1EFL2</accession>
<evidence type="ECO:0008006" key="5">
    <source>
        <dbReference type="Google" id="ProtNLM"/>
    </source>
</evidence>
<feature type="region of interest" description="Disordered" evidence="1">
    <location>
        <begin position="110"/>
        <end position="141"/>
    </location>
</feature>
<dbReference type="AlphaFoldDB" id="A0A0K1EFL2"/>
<evidence type="ECO:0000256" key="1">
    <source>
        <dbReference type="SAM" id="MobiDB-lite"/>
    </source>
</evidence>
<dbReference type="InterPro" id="IPR007497">
    <property type="entry name" value="SIMPL/DUF541"/>
</dbReference>
<dbReference type="PANTHER" id="PTHR34387">
    <property type="entry name" value="SLR1258 PROTEIN"/>
    <property type="match status" value="1"/>
</dbReference>
<dbReference type="Proteomes" id="UP000067626">
    <property type="component" value="Chromosome"/>
</dbReference>
<sequence length="299" mass="30908">MTKLGFLGRRLSLAGALLVSAPLLVGCGSTTVQVASPDVEQHQIVVLGQAEVTTPPDIAQANLGIEILSATVGEATQQANQRMAAIMSALKQLGIAEKDIRTSNFTVNFERQPEPPHPYPTEAPAAPVMAPAPTPKLGSATKGAAAGASAAAAASAPATPSIVPVAPRGFYRVSNTVEITLRDLSKVGPALDAAMAAGANNIWGVSFSIDKKDAVAARARDEAMKDARSRAEALARLGGVTLGELVSIREDLTGGVASPMPRMQAMSAGYGYAHDSVSISSGEVRFGMQIRVVYTLKPR</sequence>
<organism evidence="3 4">
    <name type="scientific">Chondromyces crocatus</name>
    <dbReference type="NCBI Taxonomy" id="52"/>
    <lineage>
        <taxon>Bacteria</taxon>
        <taxon>Pseudomonadati</taxon>
        <taxon>Myxococcota</taxon>
        <taxon>Polyangia</taxon>
        <taxon>Polyangiales</taxon>
        <taxon>Polyangiaceae</taxon>
        <taxon>Chondromyces</taxon>
    </lineage>
</organism>
<feature type="signal peptide" evidence="2">
    <location>
        <begin position="1"/>
        <end position="34"/>
    </location>
</feature>
<evidence type="ECO:0000313" key="4">
    <source>
        <dbReference type="Proteomes" id="UP000067626"/>
    </source>
</evidence>
<feature type="compositionally biased region" description="Low complexity" evidence="1">
    <location>
        <begin position="122"/>
        <end position="131"/>
    </location>
</feature>
<dbReference type="Pfam" id="PF04402">
    <property type="entry name" value="SIMPL"/>
    <property type="match status" value="1"/>
</dbReference>
<dbReference type="EMBL" id="CP012159">
    <property type="protein sequence ID" value="AKT39650.1"/>
    <property type="molecule type" value="Genomic_DNA"/>
</dbReference>
<protein>
    <recommendedName>
        <fullName evidence="5">Outer membrane protein</fullName>
    </recommendedName>
</protein>
<evidence type="ECO:0000256" key="2">
    <source>
        <dbReference type="SAM" id="SignalP"/>
    </source>
</evidence>
<dbReference type="GO" id="GO:0006974">
    <property type="term" value="P:DNA damage response"/>
    <property type="evidence" value="ECO:0007669"/>
    <property type="project" value="TreeGrafter"/>
</dbReference>
<reference evidence="3 4" key="1">
    <citation type="submission" date="2015-07" db="EMBL/GenBank/DDBJ databases">
        <title>Genome analysis of myxobacterium Chondromyces crocatus Cm c5 reveals a high potential for natural compound synthesis and the genetic basis for the loss of fruiting body formation.</title>
        <authorList>
            <person name="Zaburannyi N."/>
            <person name="Bunk B."/>
            <person name="Maier J."/>
            <person name="Overmann J."/>
            <person name="Mueller R."/>
        </authorList>
    </citation>
    <scope>NUCLEOTIDE SEQUENCE [LARGE SCALE GENOMIC DNA]</scope>
    <source>
        <strain evidence="3 4">Cm c5</strain>
    </source>
</reference>
<proteinExistence type="predicted"/>
<keyword evidence="2" id="KW-0732">Signal</keyword>
<dbReference type="KEGG" id="ccro:CMC5_037990"/>
<dbReference type="Gene3D" id="3.30.70.2970">
    <property type="entry name" value="Protein of unknown function (DUF541), domain 2"/>
    <property type="match status" value="1"/>
</dbReference>